<keyword evidence="2" id="KW-0560">Oxidoreductase</keyword>
<evidence type="ECO:0000313" key="5">
    <source>
        <dbReference type="Proteomes" id="UP000823611"/>
    </source>
</evidence>
<evidence type="ECO:0000256" key="1">
    <source>
        <dbReference type="ARBA" id="ARBA00022630"/>
    </source>
</evidence>
<proteinExistence type="predicted"/>
<dbReference type="GO" id="GO:0016491">
    <property type="term" value="F:oxidoreductase activity"/>
    <property type="evidence" value="ECO:0007669"/>
    <property type="project" value="UniProtKB-KW"/>
</dbReference>
<gene>
    <name evidence="4" type="ORF">IAC55_05870</name>
</gene>
<dbReference type="GO" id="GO:0071949">
    <property type="term" value="F:FAD binding"/>
    <property type="evidence" value="ECO:0007669"/>
    <property type="project" value="InterPro"/>
</dbReference>
<dbReference type="InterPro" id="IPR051312">
    <property type="entry name" value="Diverse_Substr_Oxidored"/>
</dbReference>
<dbReference type="InterPro" id="IPR005107">
    <property type="entry name" value="CO_DH_flav_C"/>
</dbReference>
<dbReference type="PANTHER" id="PTHR42659:SF9">
    <property type="entry name" value="XANTHINE DEHYDROGENASE FAD-BINDING SUBUNIT XDHB-RELATED"/>
    <property type="match status" value="1"/>
</dbReference>
<dbReference type="AlphaFoldDB" id="A0A9D9H4T3"/>
<keyword evidence="1" id="KW-0285">Flavoprotein</keyword>
<dbReference type="InterPro" id="IPR036318">
    <property type="entry name" value="FAD-bd_PCMH-like_sf"/>
</dbReference>
<dbReference type="SUPFAM" id="SSF55447">
    <property type="entry name" value="CO dehydrogenase flavoprotein C-terminal domain-like"/>
    <property type="match status" value="1"/>
</dbReference>
<dbReference type="InterPro" id="IPR036683">
    <property type="entry name" value="CO_DH_flav_C_dom_sf"/>
</dbReference>
<accession>A0A9D9H4T3</accession>
<dbReference type="InterPro" id="IPR016166">
    <property type="entry name" value="FAD-bd_PCMH"/>
</dbReference>
<organism evidence="4 5">
    <name type="scientific">Candidatus Fimicola merdigallinarum</name>
    <dbReference type="NCBI Taxonomy" id="2840819"/>
    <lineage>
        <taxon>Bacteria</taxon>
        <taxon>Bacillati</taxon>
        <taxon>Bacillota</taxon>
        <taxon>Clostridia</taxon>
        <taxon>Lachnospirales</taxon>
        <taxon>Lachnospiraceae</taxon>
        <taxon>Lachnospiraceae incertae sedis</taxon>
        <taxon>Candidatus Fimicola</taxon>
    </lineage>
</organism>
<dbReference type="Proteomes" id="UP000823611">
    <property type="component" value="Unassembled WGS sequence"/>
</dbReference>
<feature type="domain" description="FAD-binding PCMH-type" evidence="3">
    <location>
        <begin position="1"/>
        <end position="162"/>
    </location>
</feature>
<dbReference type="InterPro" id="IPR002346">
    <property type="entry name" value="Mopterin_DH_FAD-bd"/>
</dbReference>
<comment type="caution">
    <text evidence="4">The sequence shown here is derived from an EMBL/GenBank/DDBJ whole genome shotgun (WGS) entry which is preliminary data.</text>
</comment>
<dbReference type="Gene3D" id="3.30.465.10">
    <property type="match status" value="1"/>
</dbReference>
<reference evidence="4" key="2">
    <citation type="journal article" date="2021" name="PeerJ">
        <title>Extensive microbial diversity within the chicken gut microbiome revealed by metagenomics and culture.</title>
        <authorList>
            <person name="Gilroy R."/>
            <person name="Ravi A."/>
            <person name="Getino M."/>
            <person name="Pursley I."/>
            <person name="Horton D.L."/>
            <person name="Alikhan N.F."/>
            <person name="Baker D."/>
            <person name="Gharbi K."/>
            <person name="Hall N."/>
            <person name="Watson M."/>
            <person name="Adriaenssens E.M."/>
            <person name="Foster-Nyarko E."/>
            <person name="Jarju S."/>
            <person name="Secka A."/>
            <person name="Antonio M."/>
            <person name="Oren A."/>
            <person name="Chaudhuri R.R."/>
            <person name="La Ragione R."/>
            <person name="Hildebrand F."/>
            <person name="Pallen M.J."/>
        </authorList>
    </citation>
    <scope>NUCLEOTIDE SEQUENCE</scope>
    <source>
        <strain evidence="4">F6-4510</strain>
    </source>
</reference>
<evidence type="ECO:0000256" key="2">
    <source>
        <dbReference type="ARBA" id="ARBA00023002"/>
    </source>
</evidence>
<dbReference type="SMART" id="SM01092">
    <property type="entry name" value="CO_deh_flav_C"/>
    <property type="match status" value="1"/>
</dbReference>
<dbReference type="EMBL" id="JADIMX010000110">
    <property type="protein sequence ID" value="MBO8434828.1"/>
    <property type="molecule type" value="Genomic_DNA"/>
</dbReference>
<protein>
    <submittedName>
        <fullName evidence="4">FAD binding domain-containing protein</fullName>
    </submittedName>
</protein>
<dbReference type="PANTHER" id="PTHR42659">
    <property type="entry name" value="XANTHINE DEHYDROGENASE SUBUNIT C-RELATED"/>
    <property type="match status" value="1"/>
</dbReference>
<evidence type="ECO:0000259" key="3">
    <source>
        <dbReference type="PROSITE" id="PS51387"/>
    </source>
</evidence>
<evidence type="ECO:0000313" key="4">
    <source>
        <dbReference type="EMBL" id="MBO8434828.1"/>
    </source>
</evidence>
<dbReference type="SUPFAM" id="SSF56176">
    <property type="entry name" value="FAD-binding/transporter-associated domain-like"/>
    <property type="match status" value="1"/>
</dbReference>
<dbReference type="Pfam" id="PF03450">
    <property type="entry name" value="CO_deh_flav_C"/>
    <property type="match status" value="1"/>
</dbReference>
<dbReference type="InterPro" id="IPR016169">
    <property type="entry name" value="FAD-bd_PCMH_sub2"/>
</dbReference>
<reference evidence="4" key="1">
    <citation type="submission" date="2020-10" db="EMBL/GenBank/DDBJ databases">
        <authorList>
            <person name="Gilroy R."/>
        </authorList>
    </citation>
    <scope>NUCLEOTIDE SEQUENCE</scope>
    <source>
        <strain evidence="4">F6-4510</strain>
    </source>
</reference>
<sequence length="264" mass="29460">MLTINEYVKVKSLEEAYELNQKKTNKIIGGMLWLKMGTQRVQTAIDLSGLGLDKIEETEEEFKIGSMTTLRDIEVNEGLNRYTKGAIKESLRHIVGVQFRNCATVGGSIYGRYGFSDVLTMFMALDSYVELYKGGIVALKDFAKMKPDNDIIVSIIVKKKPVNCVYLSERISKTDFPVIAVCVSELDGKFMASVGARPARAEVVFDDENILSQGITDESALKFGEYVSEKLSFNTNMRGSKEFRKHLAKVLVKRGVKAIGGDER</sequence>
<dbReference type="Pfam" id="PF00941">
    <property type="entry name" value="FAD_binding_5"/>
    <property type="match status" value="1"/>
</dbReference>
<dbReference type="PROSITE" id="PS51387">
    <property type="entry name" value="FAD_PCMH"/>
    <property type="match status" value="1"/>
</dbReference>
<dbReference type="Gene3D" id="3.30.390.50">
    <property type="entry name" value="CO dehydrogenase flavoprotein, C-terminal domain"/>
    <property type="match status" value="1"/>
</dbReference>
<name>A0A9D9H4T3_9FIRM</name>